<organism evidence="3 4">
    <name type="scientific">Formosa undariae</name>
    <dbReference type="NCBI Taxonomy" id="1325436"/>
    <lineage>
        <taxon>Bacteria</taxon>
        <taxon>Pseudomonadati</taxon>
        <taxon>Bacteroidota</taxon>
        <taxon>Flavobacteriia</taxon>
        <taxon>Flavobacteriales</taxon>
        <taxon>Flavobacteriaceae</taxon>
        <taxon>Formosa</taxon>
    </lineage>
</organism>
<protein>
    <submittedName>
        <fullName evidence="3">Sialate O-acetylesterase</fullName>
    </submittedName>
</protein>
<evidence type="ECO:0000313" key="3">
    <source>
        <dbReference type="EMBL" id="MFB9054813.1"/>
    </source>
</evidence>
<dbReference type="InterPro" id="IPR005181">
    <property type="entry name" value="SASA"/>
</dbReference>
<dbReference type="EMBL" id="JBHMEZ010000032">
    <property type="protein sequence ID" value="MFB9054813.1"/>
    <property type="molecule type" value="Genomic_DNA"/>
</dbReference>
<sequence length="474" mass="52567">MYNKSVSNTILLLLIFCITHIATAEIKLPAFFSSEMVLQQQTDAAIWGTATSRKTVEITTSWNGKTYTTKADKNGHWKLKVETPSAGGPYDITISDGTPLTLSNVLIGEVWICSGQSNMVMPLKGFSKQPVLGSNKTIATSTNNQIRLFKVRQKASLEPLDNVSGKWLESKPEHAANFSATAYHFGKMLQEVLQVPVGLIVTAWGGTRIEPWISEDGLKDFDWVPEPALDAKGRVTHRIPTTLFNGMINPLKGFTMKGVLWYQGESNAPEPKKYEALMPGLINNWRKEWAIGDFPFYYVQIAPHDYSNKPGVNSALLREAQLKASTKTVNTGMVSLMDVGEKNIIHPAHKQLGGERLAYLALAKTYNLKGIEYSGPVLKDMSIEGPVVQLTFDHAKTGLNTFGKDFTNFKIAGKDKRFYPAQVSINWKGLVLFSAYVPNPVAVRYAFEDFTVGELFNTAGLPASSFRTDDWELE</sequence>
<dbReference type="Gene3D" id="3.40.50.1110">
    <property type="entry name" value="SGNH hydrolase"/>
    <property type="match status" value="1"/>
</dbReference>
<dbReference type="InterPro" id="IPR036514">
    <property type="entry name" value="SGNH_hydro_sf"/>
</dbReference>
<dbReference type="Proteomes" id="UP001589605">
    <property type="component" value="Unassembled WGS sequence"/>
</dbReference>
<proteinExistence type="predicted"/>
<feature type="domain" description="Sialate O-acetylesterase" evidence="2">
    <location>
        <begin position="109"/>
        <end position="346"/>
    </location>
</feature>
<evidence type="ECO:0000259" key="2">
    <source>
        <dbReference type="Pfam" id="PF03629"/>
    </source>
</evidence>
<name>A0ABV5F5T1_9FLAO</name>
<keyword evidence="4" id="KW-1185">Reference proteome</keyword>
<dbReference type="PANTHER" id="PTHR22901:SF0">
    <property type="entry name" value="SIALATE O-ACETYLESTERASE"/>
    <property type="match status" value="1"/>
</dbReference>
<accession>A0ABV5F5T1</accession>
<reference evidence="3 4" key="1">
    <citation type="submission" date="2024-09" db="EMBL/GenBank/DDBJ databases">
        <authorList>
            <person name="Sun Q."/>
            <person name="Mori K."/>
        </authorList>
    </citation>
    <scope>NUCLEOTIDE SEQUENCE [LARGE SCALE GENOMIC DNA]</scope>
    <source>
        <strain evidence="3 4">CECT 8286</strain>
    </source>
</reference>
<dbReference type="RefSeq" id="WP_382384451.1">
    <property type="nucleotide sequence ID" value="NZ_JBHMEZ010000032.1"/>
</dbReference>
<dbReference type="SUPFAM" id="SSF52266">
    <property type="entry name" value="SGNH hydrolase"/>
    <property type="match status" value="1"/>
</dbReference>
<gene>
    <name evidence="3" type="ORF">ACFFVB_17110</name>
</gene>
<dbReference type="PANTHER" id="PTHR22901">
    <property type="entry name" value="SIALATE O-ACETYLESTERASE"/>
    <property type="match status" value="1"/>
</dbReference>
<dbReference type="Pfam" id="PF03629">
    <property type="entry name" value="SASA"/>
    <property type="match status" value="1"/>
</dbReference>
<evidence type="ECO:0000256" key="1">
    <source>
        <dbReference type="ARBA" id="ARBA00022801"/>
    </source>
</evidence>
<dbReference type="Gene3D" id="2.60.40.10">
    <property type="entry name" value="Immunoglobulins"/>
    <property type="match status" value="1"/>
</dbReference>
<keyword evidence="1" id="KW-0378">Hydrolase</keyword>
<dbReference type="InterPro" id="IPR013783">
    <property type="entry name" value="Ig-like_fold"/>
</dbReference>
<comment type="caution">
    <text evidence="3">The sequence shown here is derived from an EMBL/GenBank/DDBJ whole genome shotgun (WGS) entry which is preliminary data.</text>
</comment>
<evidence type="ECO:0000313" key="4">
    <source>
        <dbReference type="Proteomes" id="UP001589605"/>
    </source>
</evidence>
<dbReference type="InterPro" id="IPR039329">
    <property type="entry name" value="SIAE"/>
</dbReference>